<evidence type="ECO:0000313" key="3">
    <source>
        <dbReference type="Proteomes" id="UP000723463"/>
    </source>
</evidence>
<evidence type="ECO:0000256" key="1">
    <source>
        <dbReference type="SAM" id="MobiDB-lite"/>
    </source>
</evidence>
<protein>
    <submittedName>
        <fullName evidence="2">Uncharacterized protein</fullName>
    </submittedName>
</protein>
<organism evidence="2 3">
    <name type="scientific">Mortierella hygrophila</name>
    <dbReference type="NCBI Taxonomy" id="979708"/>
    <lineage>
        <taxon>Eukaryota</taxon>
        <taxon>Fungi</taxon>
        <taxon>Fungi incertae sedis</taxon>
        <taxon>Mucoromycota</taxon>
        <taxon>Mortierellomycotina</taxon>
        <taxon>Mortierellomycetes</taxon>
        <taxon>Mortierellales</taxon>
        <taxon>Mortierellaceae</taxon>
        <taxon>Mortierella</taxon>
    </lineage>
</organism>
<dbReference type="EMBL" id="JAAAXW010000078">
    <property type="protein sequence ID" value="KAF9545108.1"/>
    <property type="molecule type" value="Genomic_DNA"/>
</dbReference>
<proteinExistence type="predicted"/>
<dbReference type="Proteomes" id="UP000723463">
    <property type="component" value="Unassembled WGS sequence"/>
</dbReference>
<reference evidence="2" key="1">
    <citation type="journal article" date="2020" name="Fungal Divers.">
        <title>Resolving the Mortierellaceae phylogeny through synthesis of multi-gene phylogenetics and phylogenomics.</title>
        <authorList>
            <person name="Vandepol N."/>
            <person name="Liber J."/>
            <person name="Desiro A."/>
            <person name="Na H."/>
            <person name="Kennedy M."/>
            <person name="Barry K."/>
            <person name="Grigoriev I.V."/>
            <person name="Miller A.N."/>
            <person name="O'Donnell K."/>
            <person name="Stajich J.E."/>
            <person name="Bonito G."/>
        </authorList>
    </citation>
    <scope>NUCLEOTIDE SEQUENCE</scope>
    <source>
        <strain evidence="2">NRRL 2591</strain>
    </source>
</reference>
<name>A0A9P6F9N6_9FUNG</name>
<comment type="caution">
    <text evidence="2">The sequence shown here is derived from an EMBL/GenBank/DDBJ whole genome shotgun (WGS) entry which is preliminary data.</text>
</comment>
<feature type="region of interest" description="Disordered" evidence="1">
    <location>
        <begin position="65"/>
        <end position="85"/>
    </location>
</feature>
<evidence type="ECO:0000313" key="2">
    <source>
        <dbReference type="EMBL" id="KAF9545108.1"/>
    </source>
</evidence>
<gene>
    <name evidence="2" type="ORF">EC957_011263</name>
</gene>
<accession>A0A9P6F9N6</accession>
<sequence>MLTVKYEGTEDRETQGSYIILQAQTGLDHVPGIQVLQDDSGLFQQKVELHLNLIICHLQRLRSTTNDTHNTAPDEDSTTPLRRRPLVPSQYSDITQLQSFLVQRQTSTIRSNTTDTTATLHRKYRVVNEQGHVHSLDISQGGELMVFSRSNIPLSAFPSATIVNSTCVIELTIDFQSEMTAIEFRSLRNAVLIFGLSSLNIGNLEFIDPAAAERRPVSTLIFNTDSSTDRGGPNATHLLTQHWVQELIRPFCLRRICLTICTKGIGIVPIRQGVLNIISDSPHLQDLKIIWDDLKEVVGEKLLLNTLLGRDGVNLADSTNVCFAMSDRSTSFVIKNDLIVDVCLTAASLPSLTHQFLAQSGQLNGDRLTISSMAIWELTSPYIKMFLTKNPGLASLDLQYPIEDFEKPEQYIIQTLDDPASGCGNNGGFQLQEFTLKDTRGRNDNSARCILPAYSPSQLLERSSVKMLVDMILVEKTDRSYYSLFWSHGYAVKSLILTQDTASTILSIFDKATANPTPPTQHRVVLQLTSLVVSLKGLNFASMFHLHNIIQRSKGTFKHLVLCGDIPLRSHYETETLLDLLLAFVGEQVVLLRESQGVGTEMQEWEDLVQRLLPEGAVLTLAEDRYDLCRLVPGLSMPIAKHL</sequence>
<keyword evidence="3" id="KW-1185">Reference proteome</keyword>
<dbReference type="AlphaFoldDB" id="A0A9P6F9N6"/>